<organism evidence="2 3">
    <name type="scientific">Microbacterium aquimaris</name>
    <dbReference type="NCBI Taxonomy" id="459816"/>
    <lineage>
        <taxon>Bacteria</taxon>
        <taxon>Bacillati</taxon>
        <taxon>Actinomycetota</taxon>
        <taxon>Actinomycetes</taxon>
        <taxon>Micrococcales</taxon>
        <taxon>Microbacteriaceae</taxon>
        <taxon>Microbacterium</taxon>
    </lineage>
</organism>
<sequence length="194" mass="19484">MDEPAAPIVGLVLAAGAGTRFGGPKGLARDAAGTPWVERAVDTLRRGGCGRVLVAVGARGDEVAAFVPPGAEVVEVAAWADGLSATLRAGLATAVPSGPVRPAAVVILPVDVPDAPPSAVRRVVAAADAHFSTALVQATYDGAPGHPVLIGAEHVPALAESVAGDEGARLYLRTHGVIRVECGDLWSGADIDTR</sequence>
<keyword evidence="3" id="KW-1185">Reference proteome</keyword>
<dbReference type="InterPro" id="IPR025877">
    <property type="entry name" value="MobA-like_NTP_Trfase"/>
</dbReference>
<dbReference type="Gene3D" id="3.90.550.10">
    <property type="entry name" value="Spore Coat Polysaccharide Biosynthesis Protein SpsA, Chain A"/>
    <property type="match status" value="1"/>
</dbReference>
<evidence type="ECO:0000313" key="3">
    <source>
        <dbReference type="Proteomes" id="UP001291912"/>
    </source>
</evidence>
<reference evidence="2 3" key="1">
    <citation type="submission" date="2023-10" db="EMBL/GenBank/DDBJ databases">
        <title>Microbacterium xanthum sp. nov., isolated from seaweed.</title>
        <authorList>
            <person name="Lee S.D."/>
        </authorList>
    </citation>
    <scope>NUCLEOTIDE SEQUENCE [LARGE SCALE GENOMIC DNA]</scope>
    <source>
        <strain evidence="2 3">KCTC 19124</strain>
    </source>
</reference>
<name>A0ABU5N3A6_9MICO</name>
<evidence type="ECO:0000313" key="2">
    <source>
        <dbReference type="EMBL" id="MDZ8160563.1"/>
    </source>
</evidence>
<dbReference type="RefSeq" id="WP_194423267.1">
    <property type="nucleotide sequence ID" value="NZ_BAAAPT010000001.1"/>
</dbReference>
<accession>A0ABU5N3A6</accession>
<gene>
    <name evidence="2" type="ORF">R2Q92_01860</name>
</gene>
<dbReference type="EMBL" id="JAWJYN010000001">
    <property type="protein sequence ID" value="MDZ8160563.1"/>
    <property type="molecule type" value="Genomic_DNA"/>
</dbReference>
<dbReference type="CDD" id="cd04182">
    <property type="entry name" value="GT_2_like_f"/>
    <property type="match status" value="1"/>
</dbReference>
<dbReference type="SUPFAM" id="SSF53448">
    <property type="entry name" value="Nucleotide-diphospho-sugar transferases"/>
    <property type="match status" value="1"/>
</dbReference>
<comment type="caution">
    <text evidence="2">The sequence shown here is derived from an EMBL/GenBank/DDBJ whole genome shotgun (WGS) entry which is preliminary data.</text>
</comment>
<feature type="domain" description="MobA-like NTP transferase" evidence="1">
    <location>
        <begin position="10"/>
        <end position="175"/>
    </location>
</feature>
<dbReference type="PANTHER" id="PTHR43777:SF1">
    <property type="entry name" value="MOLYBDENUM COFACTOR CYTIDYLYLTRANSFERASE"/>
    <property type="match status" value="1"/>
</dbReference>
<dbReference type="Pfam" id="PF12804">
    <property type="entry name" value="NTP_transf_3"/>
    <property type="match status" value="1"/>
</dbReference>
<dbReference type="InterPro" id="IPR029044">
    <property type="entry name" value="Nucleotide-diphossugar_trans"/>
</dbReference>
<dbReference type="Proteomes" id="UP001291912">
    <property type="component" value="Unassembled WGS sequence"/>
</dbReference>
<proteinExistence type="predicted"/>
<evidence type="ECO:0000259" key="1">
    <source>
        <dbReference type="Pfam" id="PF12804"/>
    </source>
</evidence>
<protein>
    <submittedName>
        <fullName evidence="2">Nucleotidyltransferase family protein</fullName>
    </submittedName>
</protein>
<dbReference type="PANTHER" id="PTHR43777">
    <property type="entry name" value="MOLYBDENUM COFACTOR CYTIDYLYLTRANSFERASE"/>
    <property type="match status" value="1"/>
</dbReference>